<gene>
    <name evidence="2" type="ORF">LCY76_05755</name>
</gene>
<dbReference type="PANTHER" id="PTHR12196">
    <property type="entry name" value="DOMAIN OF UNKNOWN FUNCTION 71 DUF71 -CONTAINING PROTEIN"/>
    <property type="match status" value="1"/>
</dbReference>
<feature type="domain" description="Diphthamide synthase" evidence="1">
    <location>
        <begin position="6"/>
        <end position="215"/>
    </location>
</feature>
<accession>A0A9X2BC44</accession>
<keyword evidence="3" id="KW-1185">Reference proteome</keyword>
<dbReference type="InterPro" id="IPR030662">
    <property type="entry name" value="DPH6/MJ0570"/>
</dbReference>
<dbReference type="Proteomes" id="UP001139011">
    <property type="component" value="Unassembled WGS sequence"/>
</dbReference>
<evidence type="ECO:0000259" key="1">
    <source>
        <dbReference type="Pfam" id="PF01902"/>
    </source>
</evidence>
<dbReference type="Pfam" id="PF01902">
    <property type="entry name" value="Diphthami_syn_2"/>
    <property type="match status" value="1"/>
</dbReference>
<comment type="caution">
    <text evidence="2">The sequence shown here is derived from an EMBL/GenBank/DDBJ whole genome shotgun (WGS) entry which is preliminary data.</text>
</comment>
<keyword evidence="2" id="KW-0436">Ligase</keyword>
<dbReference type="NCBIfam" id="TIGR00290">
    <property type="entry name" value="MJ0570_dom"/>
    <property type="match status" value="1"/>
</dbReference>
<dbReference type="EC" id="6.3.1.14" evidence="2"/>
<evidence type="ECO:0000313" key="3">
    <source>
        <dbReference type="Proteomes" id="UP001139011"/>
    </source>
</evidence>
<dbReference type="PANTHER" id="PTHR12196:SF2">
    <property type="entry name" value="DIPHTHINE--AMMONIA LIGASE"/>
    <property type="match status" value="1"/>
</dbReference>
<dbReference type="AlphaFoldDB" id="A0A9X2BC44"/>
<sequence>MAKRWALSWSGGKDACMVLDQLVKQGEEVACLMTTLPKEIGRTFGHGERTELIQAQAESLGIPLEWIPCSFESYTENFISELKSFKQKYKLDGVAYGDLYLDEHRNWGENVADQAGLEAAYPLWMKKEEAPSALKNFVESGYQAKIIRVSNAHLEVKWLGREIDASFLKDIQETGICPMGEAGEYHSYVYSGPLFRYRIPVMPGEIMELETTKRMELSLQKSAAVNTD</sequence>
<evidence type="ECO:0000313" key="2">
    <source>
        <dbReference type="EMBL" id="MCK6256106.1"/>
    </source>
</evidence>
<proteinExistence type="predicted"/>
<dbReference type="GO" id="GO:0017183">
    <property type="term" value="P:protein histidyl modification to diphthamide"/>
    <property type="evidence" value="ECO:0007669"/>
    <property type="project" value="TreeGrafter"/>
</dbReference>
<protein>
    <submittedName>
        <fullName evidence="2">Diphthine--ammonia ligase</fullName>
        <ecNumber evidence="2">6.3.1.14</ecNumber>
    </submittedName>
</protein>
<name>A0A9X2BC44_9BACL</name>
<dbReference type="InterPro" id="IPR014729">
    <property type="entry name" value="Rossmann-like_a/b/a_fold"/>
</dbReference>
<dbReference type="GO" id="GO:0017178">
    <property type="term" value="F:diphthine-ammonia ligase activity"/>
    <property type="evidence" value="ECO:0007669"/>
    <property type="project" value="UniProtKB-EC"/>
</dbReference>
<dbReference type="SUPFAM" id="SSF52402">
    <property type="entry name" value="Adenine nucleotide alpha hydrolases-like"/>
    <property type="match status" value="1"/>
</dbReference>
<dbReference type="EMBL" id="JAIWJX010000002">
    <property type="protein sequence ID" value="MCK6256106.1"/>
    <property type="molecule type" value="Genomic_DNA"/>
</dbReference>
<reference evidence="2" key="1">
    <citation type="submission" date="2021-09" db="EMBL/GenBank/DDBJ databases">
        <title>Genome analysis of Fictibacillus sp. KIGAM418 isolated from marine sediment.</title>
        <authorList>
            <person name="Seo M.-J."/>
            <person name="Cho E.-S."/>
            <person name="Hwang C.Y."/>
        </authorList>
    </citation>
    <scope>NUCLEOTIDE SEQUENCE</scope>
    <source>
        <strain evidence="2">KIGAM418</strain>
    </source>
</reference>
<dbReference type="RefSeq" id="WP_248251821.1">
    <property type="nucleotide sequence ID" value="NZ_JAIWJX010000002.1"/>
</dbReference>
<dbReference type="InterPro" id="IPR002761">
    <property type="entry name" value="Diphthami_syn_dom"/>
</dbReference>
<dbReference type="Gene3D" id="3.40.50.620">
    <property type="entry name" value="HUPs"/>
    <property type="match status" value="1"/>
</dbReference>
<organism evidence="2 3">
    <name type="scientific">Fictibacillus marinisediminis</name>
    <dbReference type="NCBI Taxonomy" id="2878389"/>
    <lineage>
        <taxon>Bacteria</taxon>
        <taxon>Bacillati</taxon>
        <taxon>Bacillota</taxon>
        <taxon>Bacilli</taxon>
        <taxon>Bacillales</taxon>
        <taxon>Fictibacillaceae</taxon>
        <taxon>Fictibacillus</taxon>
    </lineage>
</organism>
<dbReference type="CDD" id="cd01994">
    <property type="entry name" value="AANH_PF0828-like"/>
    <property type="match status" value="1"/>
</dbReference>
<dbReference type="Gene3D" id="3.90.1490.10">
    <property type="entry name" value="putative n-type atp pyrophosphatase, domain 2"/>
    <property type="match status" value="1"/>
</dbReference>